<dbReference type="AlphaFoldDB" id="Q1YNQ8"/>
<dbReference type="HOGENOM" id="CLU_1545381_0_0_5"/>
<dbReference type="Proteomes" id="UP000000321">
    <property type="component" value="Unassembled WGS sequence"/>
</dbReference>
<proteinExistence type="predicted"/>
<dbReference type="EMBL" id="AAPJ01000001">
    <property type="protein sequence ID" value="EAS50941.1"/>
    <property type="molecule type" value="Genomic_DNA"/>
</dbReference>
<sequence length="202" mass="22135">MVPRQRRGADPTASRVLRNRRKTKMVMRIPALAPVAALAVLLAGCVGDDMDMAALDLSAPQDDAHCRSLLIIPGELVYAQCRLALRKTYLNNYTARKIAIQQQYGMLDERLDQALRADAFCNYDEAVKASIQVQDERSLAEIAYASCGTTRERLQEEIASVTGVDGFAFTAAERPTVIDQNVDAIRESRAVIQGPPTNVAAN</sequence>
<organism evidence="1 2">
    <name type="scientific">Aurantimonas manganoxydans (strain ATCC BAA-1229 / DSM 21871 / SI85-9A1)</name>
    <dbReference type="NCBI Taxonomy" id="287752"/>
    <lineage>
        <taxon>Bacteria</taxon>
        <taxon>Pseudomonadati</taxon>
        <taxon>Pseudomonadota</taxon>
        <taxon>Alphaproteobacteria</taxon>
        <taxon>Hyphomicrobiales</taxon>
        <taxon>Aurantimonadaceae</taxon>
        <taxon>Aurantimonas</taxon>
    </lineage>
</organism>
<dbReference type="BioCyc" id="AURANTIMONAS:SI859A1_01746-MONOMER"/>
<protein>
    <submittedName>
        <fullName evidence="1">Uncharacterized protein</fullName>
    </submittedName>
</protein>
<evidence type="ECO:0000313" key="1">
    <source>
        <dbReference type="EMBL" id="EAS50941.1"/>
    </source>
</evidence>
<comment type="caution">
    <text evidence="1">The sequence shown here is derived from an EMBL/GenBank/DDBJ whole genome shotgun (WGS) entry which is preliminary data.</text>
</comment>
<evidence type="ECO:0000313" key="2">
    <source>
        <dbReference type="Proteomes" id="UP000000321"/>
    </source>
</evidence>
<reference evidence="1 2" key="1">
    <citation type="journal article" date="2008" name="Appl. Environ. Microbiol.">
        <title>Genomic insights into Mn(II) oxidation by the marine alphaproteobacterium Aurantimonas sp. strain SI85-9A1.</title>
        <authorList>
            <person name="Dick G.J."/>
            <person name="Podell S."/>
            <person name="Johnson H.A."/>
            <person name="Rivera-Espinoza Y."/>
            <person name="Bernier-Latmani R."/>
            <person name="McCarthy J.K."/>
            <person name="Torpey J.W."/>
            <person name="Clement B.G."/>
            <person name="Gaasterland T."/>
            <person name="Tebo B.M."/>
        </authorList>
    </citation>
    <scope>NUCLEOTIDE SEQUENCE [LARGE SCALE GENOMIC DNA]</scope>
    <source>
        <strain evidence="1 2">SI85-9A1</strain>
    </source>
</reference>
<name>Q1YNQ8_AURMS</name>
<accession>Q1YNQ8</accession>
<keyword evidence="2" id="KW-1185">Reference proteome</keyword>
<gene>
    <name evidence="1" type="ORF">SI859A1_01746</name>
</gene>